<keyword evidence="3" id="KW-1185">Reference proteome</keyword>
<proteinExistence type="predicted"/>
<protein>
    <submittedName>
        <fullName evidence="2">Uncharacterized protein</fullName>
    </submittedName>
</protein>
<feature type="region of interest" description="Disordered" evidence="1">
    <location>
        <begin position="1"/>
        <end position="39"/>
    </location>
</feature>
<dbReference type="Proteomes" id="UP000299102">
    <property type="component" value="Unassembled WGS sequence"/>
</dbReference>
<organism evidence="2 3">
    <name type="scientific">Eumeta variegata</name>
    <name type="common">Bagworm moth</name>
    <name type="synonym">Eumeta japonica</name>
    <dbReference type="NCBI Taxonomy" id="151549"/>
    <lineage>
        <taxon>Eukaryota</taxon>
        <taxon>Metazoa</taxon>
        <taxon>Ecdysozoa</taxon>
        <taxon>Arthropoda</taxon>
        <taxon>Hexapoda</taxon>
        <taxon>Insecta</taxon>
        <taxon>Pterygota</taxon>
        <taxon>Neoptera</taxon>
        <taxon>Endopterygota</taxon>
        <taxon>Lepidoptera</taxon>
        <taxon>Glossata</taxon>
        <taxon>Ditrysia</taxon>
        <taxon>Tineoidea</taxon>
        <taxon>Psychidae</taxon>
        <taxon>Oiketicinae</taxon>
        <taxon>Eumeta</taxon>
    </lineage>
</organism>
<evidence type="ECO:0000256" key="1">
    <source>
        <dbReference type="SAM" id="MobiDB-lite"/>
    </source>
</evidence>
<reference evidence="2 3" key="1">
    <citation type="journal article" date="2019" name="Commun. Biol.">
        <title>The bagworm genome reveals a unique fibroin gene that provides high tensile strength.</title>
        <authorList>
            <person name="Kono N."/>
            <person name="Nakamura H."/>
            <person name="Ohtoshi R."/>
            <person name="Tomita M."/>
            <person name="Numata K."/>
            <person name="Arakawa K."/>
        </authorList>
    </citation>
    <scope>NUCLEOTIDE SEQUENCE [LARGE SCALE GENOMIC DNA]</scope>
</reference>
<comment type="caution">
    <text evidence="2">The sequence shown here is derived from an EMBL/GenBank/DDBJ whole genome shotgun (WGS) entry which is preliminary data.</text>
</comment>
<accession>A0A4C1VAD7</accession>
<name>A0A4C1VAD7_EUMVA</name>
<sequence>MRFDLGNAEAFGGPPRSEARGGPPLPPSSFIRDAKGQQEYSGKPTVPALINAGKAIGYLSNDWCKAVIVLLYKGKDSRQMCNNLKKYECGLRMDELSQMPPVHRRPSNPGAVGVWAAGDGN</sequence>
<evidence type="ECO:0000313" key="3">
    <source>
        <dbReference type="Proteomes" id="UP000299102"/>
    </source>
</evidence>
<gene>
    <name evidence="2" type="ORF">EVAR_33839_1</name>
</gene>
<dbReference type="EMBL" id="BGZK01000306">
    <property type="protein sequence ID" value="GBP35636.1"/>
    <property type="molecule type" value="Genomic_DNA"/>
</dbReference>
<evidence type="ECO:0000313" key="2">
    <source>
        <dbReference type="EMBL" id="GBP35636.1"/>
    </source>
</evidence>
<dbReference type="AlphaFoldDB" id="A0A4C1VAD7"/>